<feature type="signal peptide" evidence="1">
    <location>
        <begin position="1"/>
        <end position="18"/>
    </location>
</feature>
<accession>Q3LB51</accession>
<dbReference type="PANTHER" id="PTHR11257">
    <property type="entry name" value="CHEMOSENSORY PROTEIN-RELATED"/>
    <property type="match status" value="1"/>
</dbReference>
<dbReference type="EMBL" id="JH668466">
    <property type="protein sequence ID" value="KAG6454395.1"/>
    <property type="molecule type" value="Genomic_DNA"/>
</dbReference>
<reference evidence="3" key="3">
    <citation type="submission" date="2020-12" db="EMBL/GenBank/DDBJ databases">
        <authorList>
            <person name="Kanost M."/>
        </authorList>
    </citation>
    <scope>NUCLEOTIDE SEQUENCE</scope>
</reference>
<reference evidence="2" key="1">
    <citation type="submission" date="2005-06" db="EMBL/GenBank/DDBJ databases">
        <title>Evolution and expression of a gene family with putative functions in insect chemoreception, revealed by genome and EST analysis.</title>
        <authorList>
            <person name="Kan Y.C."/>
            <person name="Antoniw J."/>
            <person name="Field L.M."/>
            <person name="Pickett J.A."/>
            <person name="Zhou J.J."/>
        </authorList>
    </citation>
    <scope>NUCLEOTIDE SEQUENCE</scope>
</reference>
<evidence type="ECO:0000313" key="2">
    <source>
        <dbReference type="EMBL" id="CAJ01502.1"/>
    </source>
</evidence>
<dbReference type="EMBL" id="AJ973455">
    <property type="protein sequence ID" value="CAJ01502.1"/>
    <property type="molecule type" value="mRNA"/>
</dbReference>
<protein>
    <submittedName>
        <fullName evidence="2">Uncharacterized protein</fullName>
    </submittedName>
</protein>
<evidence type="ECO:0000313" key="3">
    <source>
        <dbReference type="EMBL" id="KAG6454395.1"/>
    </source>
</evidence>
<evidence type="ECO:0000313" key="4">
    <source>
        <dbReference type="Proteomes" id="UP000791440"/>
    </source>
</evidence>
<dbReference type="AlphaFoldDB" id="Q3LB51"/>
<organism evidence="2">
    <name type="scientific">Manduca sexta</name>
    <name type="common">Tobacco hawkmoth</name>
    <name type="synonym">Tobacco hornworm</name>
    <dbReference type="NCBI Taxonomy" id="7130"/>
    <lineage>
        <taxon>Eukaryota</taxon>
        <taxon>Metazoa</taxon>
        <taxon>Ecdysozoa</taxon>
        <taxon>Arthropoda</taxon>
        <taxon>Hexapoda</taxon>
        <taxon>Insecta</taxon>
        <taxon>Pterygota</taxon>
        <taxon>Neoptera</taxon>
        <taxon>Endopterygota</taxon>
        <taxon>Lepidoptera</taxon>
        <taxon>Glossata</taxon>
        <taxon>Ditrysia</taxon>
        <taxon>Bombycoidea</taxon>
        <taxon>Sphingidae</taxon>
        <taxon>Sphinginae</taxon>
        <taxon>Sphingini</taxon>
        <taxon>Manduca</taxon>
    </lineage>
</organism>
<keyword evidence="1" id="KW-0732">Signal</keyword>
<dbReference type="OrthoDB" id="6625994at2759"/>
<evidence type="ECO:0000256" key="1">
    <source>
        <dbReference type="SAM" id="SignalP"/>
    </source>
</evidence>
<dbReference type="InterPro" id="IPR036682">
    <property type="entry name" value="OS_D_A10/PebIII_sf"/>
</dbReference>
<feature type="chain" id="PRO_5038330345" evidence="1">
    <location>
        <begin position="19"/>
        <end position="124"/>
    </location>
</feature>
<gene>
    <name evidence="3" type="ORF">O3G_MSEX008680</name>
</gene>
<dbReference type="Proteomes" id="UP000791440">
    <property type="component" value="Unassembled WGS sequence"/>
</dbReference>
<name>Q3LB51_MANSE</name>
<keyword evidence="4" id="KW-1185">Reference proteome</keyword>
<dbReference type="SUPFAM" id="SSF100910">
    <property type="entry name" value="Chemosensory protein Csp2"/>
    <property type="match status" value="1"/>
</dbReference>
<dbReference type="EMBL" id="JH668466">
    <property type="protein sequence ID" value="KAG6454396.1"/>
    <property type="molecule type" value="Genomic_DNA"/>
</dbReference>
<sequence>MKWQIAIALMVVVAVVSCDEKYTTKYDNINYKEILENKPLLHNYIKCTLDKGRCTAEGNELKSKIKDALQTGCIKCSDKQKQGARDVIQHLEKHEPEYFAELRAKYDPNNEFESTMRDFLAGKI</sequence>
<dbReference type="PROSITE" id="PS51257">
    <property type="entry name" value="PROKAR_LIPOPROTEIN"/>
    <property type="match status" value="1"/>
</dbReference>
<reference evidence="3" key="2">
    <citation type="journal article" date="2016" name="Insect Biochem. Mol. Biol.">
        <title>Multifaceted biological insights from a draft genome sequence of the tobacco hornworm moth, Manduca sexta.</title>
        <authorList>
            <person name="Kanost M.R."/>
            <person name="Arrese E.L."/>
            <person name="Cao X."/>
            <person name="Chen Y.R."/>
            <person name="Chellapilla S."/>
            <person name="Goldsmith M.R."/>
            <person name="Grosse-Wilde E."/>
            <person name="Heckel D.G."/>
            <person name="Herndon N."/>
            <person name="Jiang H."/>
            <person name="Papanicolaou A."/>
            <person name="Qu J."/>
            <person name="Soulages J.L."/>
            <person name="Vogel H."/>
            <person name="Walters J."/>
            <person name="Waterhouse R.M."/>
            <person name="Ahn S.J."/>
            <person name="Almeida F.C."/>
            <person name="An C."/>
            <person name="Aqrawi P."/>
            <person name="Bretschneider A."/>
            <person name="Bryant W.B."/>
            <person name="Bucks S."/>
            <person name="Chao H."/>
            <person name="Chevignon G."/>
            <person name="Christen J.M."/>
            <person name="Clarke D.F."/>
            <person name="Dittmer N.T."/>
            <person name="Ferguson L.C.F."/>
            <person name="Garavelou S."/>
            <person name="Gordon K.H.J."/>
            <person name="Gunaratna R.T."/>
            <person name="Han Y."/>
            <person name="Hauser F."/>
            <person name="He Y."/>
            <person name="Heidel-Fischer H."/>
            <person name="Hirsh A."/>
            <person name="Hu Y."/>
            <person name="Jiang H."/>
            <person name="Kalra D."/>
            <person name="Klinner C."/>
            <person name="Konig C."/>
            <person name="Kovar C."/>
            <person name="Kroll A.R."/>
            <person name="Kuwar S.S."/>
            <person name="Lee S.L."/>
            <person name="Lehman R."/>
            <person name="Li K."/>
            <person name="Li Z."/>
            <person name="Liang H."/>
            <person name="Lovelace S."/>
            <person name="Lu Z."/>
            <person name="Mansfield J.H."/>
            <person name="McCulloch K.J."/>
            <person name="Mathew T."/>
            <person name="Morton B."/>
            <person name="Muzny D.M."/>
            <person name="Neunemann D."/>
            <person name="Ongeri F."/>
            <person name="Pauchet Y."/>
            <person name="Pu L.L."/>
            <person name="Pyrousis I."/>
            <person name="Rao X.J."/>
            <person name="Redding A."/>
            <person name="Roesel C."/>
            <person name="Sanchez-Gracia A."/>
            <person name="Schaack S."/>
            <person name="Shukla A."/>
            <person name="Tetreau G."/>
            <person name="Wang Y."/>
            <person name="Xiong G.H."/>
            <person name="Traut W."/>
            <person name="Walsh T.K."/>
            <person name="Worley K.C."/>
            <person name="Wu D."/>
            <person name="Wu W."/>
            <person name="Wu Y.Q."/>
            <person name="Zhang X."/>
            <person name="Zou Z."/>
            <person name="Zucker H."/>
            <person name="Briscoe A.D."/>
            <person name="Burmester T."/>
            <person name="Clem R.J."/>
            <person name="Feyereisen R."/>
            <person name="Grimmelikhuijzen C.J.P."/>
            <person name="Hamodrakas S.J."/>
            <person name="Hansson B.S."/>
            <person name="Huguet E."/>
            <person name="Jermiin L.S."/>
            <person name="Lan Q."/>
            <person name="Lehman H.K."/>
            <person name="Lorenzen M."/>
            <person name="Merzendorfer H."/>
            <person name="Michalopoulos I."/>
            <person name="Morton D.B."/>
            <person name="Muthukrishnan S."/>
            <person name="Oakeshott J.G."/>
            <person name="Palmer W."/>
            <person name="Park Y."/>
            <person name="Passarelli A.L."/>
            <person name="Rozas J."/>
            <person name="Schwartz L.M."/>
            <person name="Smith W."/>
            <person name="Southgate A."/>
            <person name="Vilcinskas A."/>
            <person name="Vogt R."/>
            <person name="Wang P."/>
            <person name="Werren J."/>
            <person name="Yu X.Q."/>
            <person name="Zhou J.J."/>
            <person name="Brown S.J."/>
            <person name="Scherer S.E."/>
            <person name="Richards S."/>
            <person name="Blissard G.W."/>
        </authorList>
    </citation>
    <scope>NUCLEOTIDE SEQUENCE</scope>
</reference>
<proteinExistence type="evidence at transcript level"/>
<dbReference type="InterPro" id="IPR005055">
    <property type="entry name" value="A10/PebIII"/>
</dbReference>
<dbReference type="PANTHER" id="PTHR11257:SF12">
    <property type="entry name" value="EJACULATORY BULB-SPECIFIC PROTEIN 3-RELATED"/>
    <property type="match status" value="1"/>
</dbReference>
<dbReference type="Gene3D" id="1.10.2080.10">
    <property type="entry name" value="Insect odorant-binding protein A10/Ejaculatory bulb-specific protein 3"/>
    <property type="match status" value="1"/>
</dbReference>
<dbReference type="Pfam" id="PF03392">
    <property type="entry name" value="OS-D"/>
    <property type="match status" value="1"/>
</dbReference>